<protein>
    <recommendedName>
        <fullName evidence="3">Phospholipase D-like protein</fullName>
    </recommendedName>
</protein>
<dbReference type="AlphaFoldDB" id="A0A4Q7MCV3"/>
<keyword evidence="2" id="KW-1185">Reference proteome</keyword>
<reference evidence="1 2" key="1">
    <citation type="submission" date="2019-02" db="EMBL/GenBank/DDBJ databases">
        <title>Genomic Encyclopedia of Type Strains, Phase IV (KMG-IV): sequencing the most valuable type-strain genomes for metagenomic binning, comparative biology and taxonomic classification.</title>
        <authorList>
            <person name="Goeker M."/>
        </authorList>
    </citation>
    <scope>NUCLEOTIDE SEQUENCE [LARGE SCALE GENOMIC DNA]</scope>
    <source>
        <strain evidence="1 2">DSM 43045</strain>
    </source>
</reference>
<gene>
    <name evidence="1" type="ORF">EV187_2929</name>
</gene>
<dbReference type="SUPFAM" id="SSF56024">
    <property type="entry name" value="Phospholipase D/nuclease"/>
    <property type="match status" value="1"/>
</dbReference>
<dbReference type="Proteomes" id="UP000293289">
    <property type="component" value="Unassembled WGS sequence"/>
</dbReference>
<dbReference type="OrthoDB" id="8441577at2"/>
<evidence type="ECO:0008006" key="3">
    <source>
        <dbReference type="Google" id="ProtNLM"/>
    </source>
</evidence>
<evidence type="ECO:0000313" key="1">
    <source>
        <dbReference type="EMBL" id="RZS64542.1"/>
    </source>
</evidence>
<proteinExistence type="predicted"/>
<comment type="caution">
    <text evidence="1">The sequence shown here is derived from an EMBL/GenBank/DDBJ whole genome shotgun (WGS) entry which is preliminary data.</text>
</comment>
<evidence type="ECO:0000313" key="2">
    <source>
        <dbReference type="Proteomes" id="UP000293289"/>
    </source>
</evidence>
<dbReference type="EMBL" id="SGWY01000003">
    <property type="protein sequence ID" value="RZS64542.1"/>
    <property type="molecule type" value="Genomic_DNA"/>
</dbReference>
<dbReference type="NCBIfam" id="NF041068">
    <property type="entry name" value="DpdK"/>
    <property type="match status" value="1"/>
</dbReference>
<name>A0A4Q7MCV3_9MICO</name>
<accession>A0A4Q7MCV3</accession>
<sequence length="171" mass="19311">MTLNRTIRTRPRNGVAISDVLSAVLVSELVAPSQELWLVTGWVSDIPVIENRTGEFSAIAEDLDANALILSDVLAHLTMQGTLVNVAVREDRHNDVFLETIRRRCDKQWLSVFSSPDLHEKVLCGDDWLLKGSMNFTWNGLNLHEESIELVVDRTEAAKSRLEFGVRWRTA</sequence>
<organism evidence="1 2">
    <name type="scientific">Agromyces ramosus</name>
    <dbReference type="NCBI Taxonomy" id="33879"/>
    <lineage>
        <taxon>Bacteria</taxon>
        <taxon>Bacillati</taxon>
        <taxon>Actinomycetota</taxon>
        <taxon>Actinomycetes</taxon>
        <taxon>Micrococcales</taxon>
        <taxon>Microbacteriaceae</taxon>
        <taxon>Agromyces</taxon>
    </lineage>
</organism>
<dbReference type="Gene3D" id="3.30.870.10">
    <property type="entry name" value="Endonuclease Chain A"/>
    <property type="match status" value="1"/>
</dbReference>
<dbReference type="RefSeq" id="WP_130353757.1">
    <property type="nucleotide sequence ID" value="NZ_SGWY01000003.1"/>
</dbReference>